<feature type="domain" description="ABC transporter" evidence="11">
    <location>
        <begin position="915"/>
        <end position="1109"/>
    </location>
</feature>
<dbReference type="SMART" id="SM00382">
    <property type="entry name" value="AAA"/>
    <property type="match status" value="2"/>
</dbReference>
<dbReference type="InterPro" id="IPR036640">
    <property type="entry name" value="ABC1_TM_sf"/>
</dbReference>
<dbReference type="CDD" id="cd18578">
    <property type="entry name" value="ABC_6TM_Pgp_ABCB1_D2_like"/>
    <property type="match status" value="1"/>
</dbReference>
<evidence type="ECO:0000313" key="13">
    <source>
        <dbReference type="EMBL" id="RVX04474.1"/>
    </source>
</evidence>
<dbReference type="Proteomes" id="UP000288805">
    <property type="component" value="Unassembled WGS sequence"/>
</dbReference>
<feature type="domain" description="ABC transmembrane type-1" evidence="12">
    <location>
        <begin position="679"/>
        <end position="879"/>
    </location>
</feature>
<organism evidence="13 14">
    <name type="scientific">Vitis vinifera</name>
    <name type="common">Grape</name>
    <dbReference type="NCBI Taxonomy" id="29760"/>
    <lineage>
        <taxon>Eukaryota</taxon>
        <taxon>Viridiplantae</taxon>
        <taxon>Streptophyta</taxon>
        <taxon>Embryophyta</taxon>
        <taxon>Tracheophyta</taxon>
        <taxon>Spermatophyta</taxon>
        <taxon>Magnoliopsida</taxon>
        <taxon>eudicotyledons</taxon>
        <taxon>Gunneridae</taxon>
        <taxon>Pentapetalae</taxon>
        <taxon>rosids</taxon>
        <taxon>Vitales</taxon>
        <taxon>Vitaceae</taxon>
        <taxon>Viteae</taxon>
        <taxon>Vitis</taxon>
    </lineage>
</organism>
<dbReference type="InterPro" id="IPR003593">
    <property type="entry name" value="AAA+_ATPase"/>
</dbReference>
<dbReference type="Gene3D" id="1.20.1560.10">
    <property type="entry name" value="ABC transporter type 1, transmembrane domain"/>
    <property type="match status" value="2"/>
</dbReference>
<name>A0A438J688_VITVI</name>
<evidence type="ECO:0000256" key="1">
    <source>
        <dbReference type="ARBA" id="ARBA00007577"/>
    </source>
</evidence>
<protein>
    <submittedName>
        <fullName evidence="13">ABC transporter B family member 15</fullName>
    </submittedName>
</protein>
<feature type="transmembrane region" description="Helical" evidence="10">
    <location>
        <begin position="114"/>
        <end position="137"/>
    </location>
</feature>
<evidence type="ECO:0000256" key="3">
    <source>
        <dbReference type="ARBA" id="ARBA00022692"/>
    </source>
</evidence>
<feature type="transmembrane region" description="Helical" evidence="10">
    <location>
        <begin position="712"/>
        <end position="732"/>
    </location>
</feature>
<keyword evidence="9" id="KW-0325">Glycoprotein</keyword>
<dbReference type="EMBL" id="QGNW01000061">
    <property type="protein sequence ID" value="RVX04474.1"/>
    <property type="molecule type" value="Genomic_DNA"/>
</dbReference>
<evidence type="ECO:0000256" key="6">
    <source>
        <dbReference type="ARBA" id="ARBA00022840"/>
    </source>
</evidence>
<feature type="transmembrane region" description="Helical" evidence="10">
    <location>
        <begin position="67"/>
        <end position="94"/>
    </location>
</feature>
<keyword evidence="5" id="KW-0547">Nucleotide-binding</keyword>
<feature type="domain" description="ABC transmembrane type-1" evidence="12">
    <location>
        <begin position="70"/>
        <end position="333"/>
    </location>
</feature>
<keyword evidence="7 10" id="KW-1133">Transmembrane helix</keyword>
<dbReference type="Pfam" id="PF00664">
    <property type="entry name" value="ABC_membrane"/>
    <property type="match status" value="2"/>
</dbReference>
<evidence type="ECO:0000259" key="12">
    <source>
        <dbReference type="PROSITE" id="PS50929"/>
    </source>
</evidence>
<dbReference type="SUPFAM" id="SSF52540">
    <property type="entry name" value="P-loop containing nucleoside triphosphate hydrolases"/>
    <property type="match status" value="2"/>
</dbReference>
<feature type="domain" description="ABC transporter" evidence="11">
    <location>
        <begin position="369"/>
        <end position="582"/>
    </location>
</feature>
<dbReference type="GO" id="GO:0016020">
    <property type="term" value="C:membrane"/>
    <property type="evidence" value="ECO:0007669"/>
    <property type="project" value="InterPro"/>
</dbReference>
<reference evidence="13 14" key="1">
    <citation type="journal article" date="2018" name="PLoS Genet.">
        <title>Population sequencing reveals clonal diversity and ancestral inbreeding in the grapevine cultivar Chardonnay.</title>
        <authorList>
            <person name="Roach M.J."/>
            <person name="Johnson D.L."/>
            <person name="Bohlmann J."/>
            <person name="van Vuuren H.J."/>
            <person name="Jones S.J."/>
            <person name="Pretorius I.S."/>
            <person name="Schmidt S.A."/>
            <person name="Borneman A.R."/>
        </authorList>
    </citation>
    <scope>NUCLEOTIDE SEQUENCE [LARGE SCALE GENOMIC DNA]</scope>
    <source>
        <strain evidence="14">cv. Chardonnay</strain>
        <tissue evidence="13">Leaf</tissue>
    </source>
</reference>
<feature type="transmembrane region" description="Helical" evidence="10">
    <location>
        <begin position="195"/>
        <end position="214"/>
    </location>
</feature>
<dbReference type="GO" id="GO:0140359">
    <property type="term" value="F:ABC-type transporter activity"/>
    <property type="evidence" value="ECO:0007669"/>
    <property type="project" value="InterPro"/>
</dbReference>
<evidence type="ECO:0000256" key="2">
    <source>
        <dbReference type="ARBA" id="ARBA00022448"/>
    </source>
</evidence>
<dbReference type="InterPro" id="IPR027417">
    <property type="entry name" value="P-loop_NTPase"/>
</dbReference>
<dbReference type="GO" id="GO:0016887">
    <property type="term" value="F:ATP hydrolysis activity"/>
    <property type="evidence" value="ECO:0007669"/>
    <property type="project" value="InterPro"/>
</dbReference>
<keyword evidence="2" id="KW-0813">Transport</keyword>
<evidence type="ECO:0000256" key="9">
    <source>
        <dbReference type="ARBA" id="ARBA00023180"/>
    </source>
</evidence>
<feature type="transmembrane region" description="Helical" evidence="10">
    <location>
        <begin position="328"/>
        <end position="348"/>
    </location>
</feature>
<feature type="transmembrane region" description="Helical" evidence="10">
    <location>
        <begin position="738"/>
        <end position="757"/>
    </location>
</feature>
<keyword evidence="3 10" id="KW-0812">Transmembrane</keyword>
<keyword evidence="6" id="KW-0067">ATP-binding</keyword>
<dbReference type="InterPro" id="IPR011527">
    <property type="entry name" value="ABC1_TM_dom"/>
</dbReference>
<evidence type="ECO:0000256" key="4">
    <source>
        <dbReference type="ARBA" id="ARBA00022737"/>
    </source>
</evidence>
<dbReference type="FunFam" id="1.20.1560.10:FF:000497">
    <property type="entry name" value="ATP-binding cassette transporter, subfamily B, member 11, group MDR/PGP protein PpABCB11"/>
    <property type="match status" value="1"/>
</dbReference>
<sequence length="1145" mass="125248">MSIPGWNYGNQHPKMTKLSKLRAASSTKLSDTVTCRGGLRPGGLFYVAFDMGRKGGMFRYANGIDMLLMLLGTLGSIGDGLMSPLTMLVLSDVINEYGDVDPSFSIQVVDKHSLWLFCVAIGVGISAFIEGICWTRTSERQTSRMRMEYLKSVLRQEVGFFDKQAASSTTFQVISTISSDAHSIQDVISEKIPNCLAHLSSFIFCLIVAFFLSWRLAVAALPFSLMFIIPGVGFGKLMMNLGMKMKVAYGVAGEIAEQAISSVRTVYSYAGECQTLDRFSHALQKSMTLGIKLGFTKGLLIGSMGTIYAAWAFQAWVGTILVTEKGEGGGSVFISGVCVILGGLKIMVRTNNLNLATSGKILAYVRGEIEFKEVEFSYPSRPTTKILQGFNLKVKAGKTVGLVGGSGSGKSTIISLLERFYDPVKGNILLDGHKIKRLQLKWLRSQIGAPLELVVRAAKAANAHGFISKLPQGYETQVGQFGIQLSGGQKQRIAIARALIRDPRILLLDEATSALDAESERIVQEALDQASLGRTTIMIAHRLSTIHKADIIVVLQSGRVVESGSHNDLIQMNNGQGGAYSRMLQLQQSAMQSNSSFYRPADGTSHSRTMSAQTPVSVTSSLPSSPAFLFSQHFPLAWHPPSNCIPTTKVTVKTWRNLLTLLGNGVCAGEDAWKGSYFEIGWFDQDENTSAAICARLATEANMVRSLIGDRISLLVQVFFSASLAFMVGLIVTWRLAIVMIAMQPLLIGSFYSKSVLMKSMSEKALKAQNEGSQLASEAAVNHRTITAFSSQQRILGLFGATMEGPKKENIKQSWFSGFGLFSSQFLTTASIALTYWYGGRLMIHGLITPKHLFQAFFILMSTGKNIADAGSMTSDLAKGSRAMRSVFAILDRQSKIEPEDPERIMVNKAIKGCIELKNVFFSYPTRPDQMIFKGLSLRIEAGKTAALVGESGSGKSTVIGLIERFYDPLNGSVQIDQHDIRSYNLRKLRSHIALFYERWIQNLLWRKRVQLSGGQKQRIALARAILKNPAIILLDEATSALDSMSENLVQEALEKMMVGRTCVVVAHRLSTIQKSDTIAVIKNGKVVEQGSHSDLLAVGHGGTYYSLIKLQGNHSPYPYLYEVSAFAYPEGAVDDSNRSPCTMI</sequence>
<dbReference type="GO" id="GO:0005524">
    <property type="term" value="F:ATP binding"/>
    <property type="evidence" value="ECO:0007669"/>
    <property type="project" value="UniProtKB-KW"/>
</dbReference>
<dbReference type="PROSITE" id="PS50893">
    <property type="entry name" value="ABC_TRANSPORTER_2"/>
    <property type="match status" value="2"/>
</dbReference>
<dbReference type="PANTHER" id="PTHR45136:SF2">
    <property type="entry name" value="ABC TRANSPORTER DOMAIN-CONTAINING PROTEIN"/>
    <property type="match status" value="1"/>
</dbReference>
<proteinExistence type="inferred from homology"/>
<comment type="similarity">
    <text evidence="1">Belongs to the ABC transporter superfamily. ABCB family. Multidrug resistance exporter (TC 3.A.1.201) subfamily.</text>
</comment>
<evidence type="ECO:0000256" key="8">
    <source>
        <dbReference type="ARBA" id="ARBA00023136"/>
    </source>
</evidence>
<dbReference type="CDD" id="cd18577">
    <property type="entry name" value="ABC_6TM_Pgp_ABCB1_D1_like"/>
    <property type="match status" value="1"/>
</dbReference>
<dbReference type="Gene3D" id="3.40.50.300">
    <property type="entry name" value="P-loop containing nucleotide triphosphate hydrolases"/>
    <property type="match status" value="4"/>
</dbReference>
<dbReference type="PROSITE" id="PS50929">
    <property type="entry name" value="ABC_TM1F"/>
    <property type="match status" value="2"/>
</dbReference>
<dbReference type="InterPro" id="IPR003439">
    <property type="entry name" value="ABC_transporter-like_ATP-bd"/>
</dbReference>
<dbReference type="InterPro" id="IPR017871">
    <property type="entry name" value="ABC_transporter-like_CS"/>
</dbReference>
<evidence type="ECO:0000259" key="11">
    <source>
        <dbReference type="PROSITE" id="PS50893"/>
    </source>
</evidence>
<keyword evidence="8 10" id="KW-0472">Membrane</keyword>
<feature type="transmembrane region" description="Helical" evidence="10">
    <location>
        <begin position="815"/>
        <end position="838"/>
    </location>
</feature>
<accession>A0A438J688</accession>
<dbReference type="AlphaFoldDB" id="A0A438J688"/>
<comment type="caution">
    <text evidence="13">The sequence shown here is derived from an EMBL/GenBank/DDBJ whole genome shotgun (WGS) entry which is preliminary data.</text>
</comment>
<keyword evidence="4" id="KW-0677">Repeat</keyword>
<feature type="transmembrane region" description="Helical" evidence="10">
    <location>
        <begin position="220"/>
        <end position="239"/>
    </location>
</feature>
<gene>
    <name evidence="13" type="primary">ABCB15_10</name>
    <name evidence="13" type="ORF">CK203_018393</name>
</gene>
<dbReference type="PANTHER" id="PTHR45136">
    <property type="entry name" value="ABC TRANSPORTER DOMAIN-CONTAINING PROTEIN"/>
    <property type="match status" value="1"/>
</dbReference>
<dbReference type="Pfam" id="PF00005">
    <property type="entry name" value="ABC_tran"/>
    <property type="match status" value="3"/>
</dbReference>
<evidence type="ECO:0000256" key="5">
    <source>
        <dbReference type="ARBA" id="ARBA00022741"/>
    </source>
</evidence>
<feature type="transmembrane region" description="Helical" evidence="10">
    <location>
        <begin position="299"/>
        <end position="322"/>
    </location>
</feature>
<dbReference type="FunFam" id="3.40.50.300:FF:002695">
    <property type="entry name" value="ABC multidrug transporter, putative"/>
    <property type="match status" value="1"/>
</dbReference>
<dbReference type="SUPFAM" id="SSF90123">
    <property type="entry name" value="ABC transporter transmembrane region"/>
    <property type="match status" value="1"/>
</dbReference>
<evidence type="ECO:0000256" key="7">
    <source>
        <dbReference type="ARBA" id="ARBA00022989"/>
    </source>
</evidence>
<evidence type="ECO:0000256" key="10">
    <source>
        <dbReference type="SAM" id="Phobius"/>
    </source>
</evidence>
<dbReference type="PROSITE" id="PS00211">
    <property type="entry name" value="ABC_TRANSPORTER_1"/>
    <property type="match status" value="2"/>
</dbReference>
<evidence type="ECO:0000313" key="14">
    <source>
        <dbReference type="Proteomes" id="UP000288805"/>
    </source>
</evidence>